<evidence type="ECO:0000313" key="6">
    <source>
        <dbReference type="EMBL" id="KXI27378.1"/>
    </source>
</evidence>
<dbReference type="NCBIfam" id="TIGR00044">
    <property type="entry name" value="YggS family pyridoxal phosphate-dependent enzyme"/>
    <property type="match status" value="1"/>
</dbReference>
<evidence type="ECO:0000313" key="7">
    <source>
        <dbReference type="Proteomes" id="UP000070299"/>
    </source>
</evidence>
<dbReference type="InterPro" id="IPR001608">
    <property type="entry name" value="Ala_racemase_N"/>
</dbReference>
<evidence type="ECO:0000256" key="1">
    <source>
        <dbReference type="ARBA" id="ARBA00022898"/>
    </source>
</evidence>
<dbReference type="RefSeq" id="WP_068380751.1">
    <property type="nucleotide sequence ID" value="NZ_LSNE01000011.1"/>
</dbReference>
<evidence type="ECO:0000256" key="4">
    <source>
        <dbReference type="RuleBase" id="RU004514"/>
    </source>
</evidence>
<protein>
    <recommendedName>
        <fullName evidence="2">Pyridoxal phosphate homeostasis protein</fullName>
        <shortName evidence="2">PLP homeostasis protein</shortName>
    </recommendedName>
</protein>
<dbReference type="SUPFAM" id="SSF51419">
    <property type="entry name" value="PLP-binding barrel"/>
    <property type="match status" value="1"/>
</dbReference>
<organism evidence="6 7">
    <name type="scientific">Paraglaciecola hydrolytica</name>
    <dbReference type="NCBI Taxonomy" id="1799789"/>
    <lineage>
        <taxon>Bacteria</taxon>
        <taxon>Pseudomonadati</taxon>
        <taxon>Pseudomonadota</taxon>
        <taxon>Gammaproteobacteria</taxon>
        <taxon>Alteromonadales</taxon>
        <taxon>Alteromonadaceae</taxon>
        <taxon>Paraglaciecola</taxon>
    </lineage>
</organism>
<accession>A0A148KMA3</accession>
<dbReference type="AlphaFoldDB" id="A0A148KMA3"/>
<comment type="function">
    <text evidence="2">Pyridoxal 5'-phosphate (PLP)-binding protein, which is involved in PLP homeostasis.</text>
</comment>
<dbReference type="HAMAP" id="MF_02087">
    <property type="entry name" value="PLP_homeostasis"/>
    <property type="match status" value="1"/>
</dbReference>
<dbReference type="STRING" id="1799789.AX660_21920"/>
<comment type="cofactor">
    <cofactor evidence="3">
        <name>pyridoxal 5'-phosphate</name>
        <dbReference type="ChEBI" id="CHEBI:597326"/>
    </cofactor>
</comment>
<dbReference type="FunFam" id="3.20.20.10:FF:000018">
    <property type="entry name" value="Pyridoxal phosphate homeostasis protein"/>
    <property type="match status" value="1"/>
</dbReference>
<dbReference type="Pfam" id="PF01168">
    <property type="entry name" value="Ala_racemase_N"/>
    <property type="match status" value="1"/>
</dbReference>
<feature type="modified residue" description="N6-(pyridoxal phosphate)lysine" evidence="2 3">
    <location>
        <position position="36"/>
    </location>
</feature>
<comment type="similarity">
    <text evidence="2 4">Belongs to the pyridoxal phosphate-binding protein YggS/PROSC family.</text>
</comment>
<dbReference type="EMBL" id="LSNE01000011">
    <property type="protein sequence ID" value="KXI27378.1"/>
    <property type="molecule type" value="Genomic_DNA"/>
</dbReference>
<proteinExistence type="inferred from homology"/>
<dbReference type="InterPro" id="IPR029066">
    <property type="entry name" value="PLP-binding_barrel"/>
</dbReference>
<sequence length="227" mass="25264">METIAERLKSAYQTIKQSAVDAHRPPNSVKLLAVSKTKPVSDIVQAYEAGQRLFGENYVQEAVSKIQALQDYHDIEWHFIGPIQSNKTKLVAENFSWVHSIDRLKTVQRLNDQHSAHKTLNVCIQVNVDNETNKAGLAVTEVLDFAQQVAQLRNITLRGLMCIPKANTSAEEQQQSFATMAGLFSQLRALYPEVDTLSMGMSDDMGLAIRHGSTMVRIGTAIFGHRA</sequence>
<dbReference type="PANTHER" id="PTHR10146:SF14">
    <property type="entry name" value="PYRIDOXAL PHOSPHATE HOMEOSTASIS PROTEIN"/>
    <property type="match status" value="1"/>
</dbReference>
<keyword evidence="1 2" id="KW-0663">Pyridoxal phosphate</keyword>
<comment type="caution">
    <text evidence="6">The sequence shown here is derived from an EMBL/GenBank/DDBJ whole genome shotgun (WGS) entry which is preliminary data.</text>
</comment>
<gene>
    <name evidence="6" type="ORF">AX660_21920</name>
</gene>
<dbReference type="OrthoDB" id="9804072at2"/>
<dbReference type="PANTHER" id="PTHR10146">
    <property type="entry name" value="PROLINE SYNTHETASE CO-TRANSCRIBED BACTERIAL HOMOLOG PROTEIN"/>
    <property type="match status" value="1"/>
</dbReference>
<evidence type="ECO:0000256" key="3">
    <source>
        <dbReference type="PIRSR" id="PIRSR004848-1"/>
    </source>
</evidence>
<dbReference type="CDD" id="cd06824">
    <property type="entry name" value="PLPDE_III_Yggs_like"/>
    <property type="match status" value="1"/>
</dbReference>
<dbReference type="GO" id="GO:0030170">
    <property type="term" value="F:pyridoxal phosphate binding"/>
    <property type="evidence" value="ECO:0007669"/>
    <property type="project" value="UniProtKB-UniRule"/>
</dbReference>
<dbReference type="PROSITE" id="PS01211">
    <property type="entry name" value="UPF0001"/>
    <property type="match status" value="1"/>
</dbReference>
<reference evidence="7" key="1">
    <citation type="submission" date="2016-02" db="EMBL/GenBank/DDBJ databases">
        <authorList>
            <person name="Schultz-Johansen M."/>
            <person name="Glaring M.A."/>
            <person name="Bech P.K."/>
            <person name="Stougaard P."/>
        </authorList>
    </citation>
    <scope>NUCLEOTIDE SEQUENCE [LARGE SCALE GENOMIC DNA]</scope>
    <source>
        <strain evidence="7">S66</strain>
    </source>
</reference>
<dbReference type="PIRSF" id="PIRSF004848">
    <property type="entry name" value="YBL036c_PLPDEIII"/>
    <property type="match status" value="1"/>
</dbReference>
<name>A0A148KMA3_9ALTE</name>
<dbReference type="Gene3D" id="3.20.20.10">
    <property type="entry name" value="Alanine racemase"/>
    <property type="match status" value="1"/>
</dbReference>
<keyword evidence="7" id="KW-1185">Reference proteome</keyword>
<evidence type="ECO:0000256" key="2">
    <source>
        <dbReference type="HAMAP-Rule" id="MF_02087"/>
    </source>
</evidence>
<feature type="domain" description="Alanine racemase N-terminal" evidence="5">
    <location>
        <begin position="26"/>
        <end position="226"/>
    </location>
</feature>
<dbReference type="InterPro" id="IPR011078">
    <property type="entry name" value="PyrdxlP_homeostasis"/>
</dbReference>
<dbReference type="Proteomes" id="UP000070299">
    <property type="component" value="Unassembled WGS sequence"/>
</dbReference>
<evidence type="ECO:0000259" key="5">
    <source>
        <dbReference type="Pfam" id="PF01168"/>
    </source>
</evidence>